<gene>
    <name evidence="3" type="ORF">SAMN04487910_4089</name>
</gene>
<dbReference type="SUPFAM" id="SSF54001">
    <property type="entry name" value="Cysteine proteinases"/>
    <property type="match status" value="1"/>
</dbReference>
<accession>A0A1H7VFZ4</accession>
<dbReference type="InterPro" id="IPR052557">
    <property type="entry name" value="CAP/Cytokinesis_protein"/>
</dbReference>
<evidence type="ECO:0000313" key="3">
    <source>
        <dbReference type="EMBL" id="SEM08153.1"/>
    </source>
</evidence>
<protein>
    <submittedName>
        <fullName evidence="3">Transglutaminase-like domain-containing protein</fullName>
    </submittedName>
</protein>
<reference evidence="3 4" key="1">
    <citation type="submission" date="2016-10" db="EMBL/GenBank/DDBJ databases">
        <authorList>
            <person name="de Groot N.N."/>
        </authorList>
    </citation>
    <scope>NUCLEOTIDE SEQUENCE [LARGE SCALE GENOMIC DNA]</scope>
    <source>
        <strain evidence="3 4">DSM 25232</strain>
    </source>
</reference>
<proteinExistence type="predicted"/>
<keyword evidence="1" id="KW-0732">Signal</keyword>
<evidence type="ECO:0000256" key="1">
    <source>
        <dbReference type="SAM" id="SignalP"/>
    </source>
</evidence>
<dbReference type="InterPro" id="IPR038765">
    <property type="entry name" value="Papain-like_cys_pep_sf"/>
</dbReference>
<name>A0A1H7VFZ4_AQUAM</name>
<evidence type="ECO:0000259" key="2">
    <source>
        <dbReference type="Pfam" id="PF04473"/>
    </source>
</evidence>
<keyword evidence="4" id="KW-1185">Reference proteome</keyword>
<sequence>MLKQHMRKLVFFILLSLLSTYQSYGQDFDRIDAIVHLYPKKYKSPKKLAEQISKDFDSELDKAKALYSWITKNISYDYKESGKYYTDYANSYKSVQHNPFPSFRSTNYIDYHRDKSGSKKHLQTEKKYREKISKRVISSGIAVCEGYTQLFKDVCDHLGIICFYVLGNGKNQIHHIGKEYRSDHAWNIIEINFKKYLIDATWGSTGYYNIETQEFVEEPNYFYFGTPADVFIKGHYPNFYENSLLVDIISKEEFSEAPLFYQHEKSKDFNLISPSTGILRKRDTVTQEFIIEYDQPVYSIVYLVNNQQFNYKGKISYDDGKIGFNVDLSHPNAKELIIFINEIPMVGFKIE</sequence>
<dbReference type="InterPro" id="IPR007562">
    <property type="entry name" value="Transglutaminase-like_domain"/>
</dbReference>
<dbReference type="STRING" id="1038014.SAMN04487910_4089"/>
<dbReference type="PANTHER" id="PTHR46333:SF2">
    <property type="entry name" value="CYTOKINESIS PROTEIN 3"/>
    <property type="match status" value="1"/>
</dbReference>
<dbReference type="Proteomes" id="UP000198521">
    <property type="component" value="Unassembled WGS sequence"/>
</dbReference>
<organism evidence="3 4">
    <name type="scientific">Aquimarina amphilecti</name>
    <dbReference type="NCBI Taxonomy" id="1038014"/>
    <lineage>
        <taxon>Bacteria</taxon>
        <taxon>Pseudomonadati</taxon>
        <taxon>Bacteroidota</taxon>
        <taxon>Flavobacteriia</taxon>
        <taxon>Flavobacteriales</taxon>
        <taxon>Flavobacteriaceae</taxon>
        <taxon>Aquimarina</taxon>
    </lineage>
</organism>
<dbReference type="EMBL" id="FOAB01000008">
    <property type="protein sequence ID" value="SEM08153.1"/>
    <property type="molecule type" value="Genomic_DNA"/>
</dbReference>
<feature type="signal peptide" evidence="1">
    <location>
        <begin position="1"/>
        <end position="25"/>
    </location>
</feature>
<evidence type="ECO:0000313" key="4">
    <source>
        <dbReference type="Proteomes" id="UP000198521"/>
    </source>
</evidence>
<dbReference type="Pfam" id="PF04473">
    <property type="entry name" value="DUF553"/>
    <property type="match status" value="1"/>
</dbReference>
<feature type="domain" description="Transglutaminase-like" evidence="2">
    <location>
        <begin position="46"/>
        <end position="200"/>
    </location>
</feature>
<dbReference type="AlphaFoldDB" id="A0A1H7VFZ4"/>
<feature type="chain" id="PRO_5011657210" evidence="1">
    <location>
        <begin position="26"/>
        <end position="351"/>
    </location>
</feature>
<dbReference type="GO" id="GO:0005737">
    <property type="term" value="C:cytoplasm"/>
    <property type="evidence" value="ECO:0007669"/>
    <property type="project" value="TreeGrafter"/>
</dbReference>
<dbReference type="OrthoDB" id="9788327at2"/>
<dbReference type="PANTHER" id="PTHR46333">
    <property type="entry name" value="CYTOKINESIS PROTEIN 3"/>
    <property type="match status" value="1"/>
</dbReference>